<dbReference type="RefSeq" id="WP_168439985.1">
    <property type="nucleotide sequence ID" value="NZ_JYNL01000068.1"/>
</dbReference>
<dbReference type="PATRIC" id="fig|37916.4.peg.6151"/>
<evidence type="ECO:0000256" key="1">
    <source>
        <dbReference type="SAM" id="MobiDB-lite"/>
    </source>
</evidence>
<comment type="caution">
    <text evidence="2">The sequence shown here is derived from an EMBL/GenBank/DDBJ whole genome shotgun (WGS) entry which is preliminary data.</text>
</comment>
<proteinExistence type="predicted"/>
<sequence length="56" mass="6107">MSGLAEPVSPEIATDDSAEDTVAPRPVLIHSCNRLGRVANPPGFSLSDWFRSARRR</sequence>
<dbReference type="Proteomes" id="UP000036513">
    <property type="component" value="Unassembled WGS sequence"/>
</dbReference>
<gene>
    <name evidence="2" type="ORF">MCHLDSM_06130</name>
</gene>
<evidence type="ECO:0000313" key="2">
    <source>
        <dbReference type="EMBL" id="KMO68597.1"/>
    </source>
</evidence>
<feature type="region of interest" description="Disordered" evidence="1">
    <location>
        <begin position="1"/>
        <end position="23"/>
    </location>
</feature>
<dbReference type="AlphaFoldDB" id="A0A0J6VG65"/>
<reference evidence="2 3" key="1">
    <citation type="journal article" date="2015" name="Genome Biol. Evol.">
        <title>Characterization of Three Mycobacterium spp. with Potential Use in Bioremediation by Genome Sequencing and Comparative Genomics.</title>
        <authorList>
            <person name="Das S."/>
            <person name="Pettersson B.M."/>
            <person name="Behra P.R."/>
            <person name="Ramesh M."/>
            <person name="Dasgupta S."/>
            <person name="Bhattacharya A."/>
            <person name="Kirsebom L.A."/>
        </authorList>
    </citation>
    <scope>NUCLEOTIDE SEQUENCE [LARGE SCALE GENOMIC DNA]</scope>
    <source>
        <strain evidence="2 3">DSM 43826</strain>
    </source>
</reference>
<name>A0A0J6VG65_9MYCO</name>
<organism evidence="2 3">
    <name type="scientific">Mycolicibacterium chlorophenolicum</name>
    <dbReference type="NCBI Taxonomy" id="37916"/>
    <lineage>
        <taxon>Bacteria</taxon>
        <taxon>Bacillati</taxon>
        <taxon>Actinomycetota</taxon>
        <taxon>Actinomycetes</taxon>
        <taxon>Mycobacteriales</taxon>
        <taxon>Mycobacteriaceae</taxon>
        <taxon>Mycolicibacterium</taxon>
    </lineage>
</organism>
<evidence type="ECO:0000313" key="3">
    <source>
        <dbReference type="Proteomes" id="UP000036513"/>
    </source>
</evidence>
<dbReference type="EMBL" id="JYNL01000068">
    <property type="protein sequence ID" value="KMO68597.1"/>
    <property type="molecule type" value="Genomic_DNA"/>
</dbReference>
<accession>A0A0J6VG65</accession>
<protein>
    <submittedName>
        <fullName evidence="2">Uncharacterized protein</fullName>
    </submittedName>
</protein>
<keyword evidence="3" id="KW-1185">Reference proteome</keyword>